<dbReference type="OrthoDB" id="2963168at2759"/>
<comment type="caution">
    <text evidence="2">The sequence shown here is derived from an EMBL/GenBank/DDBJ whole genome shotgun (WGS) entry which is preliminary data.</text>
</comment>
<dbReference type="Gene3D" id="3.90.640.10">
    <property type="entry name" value="Actin, Chain A, domain 4"/>
    <property type="match status" value="1"/>
</dbReference>
<protein>
    <recommendedName>
        <fullName evidence="4">Hsp70-like protein</fullName>
    </recommendedName>
</protein>
<dbReference type="PANTHER" id="PTHR14187">
    <property type="entry name" value="ALPHA KINASE/ELONGATION FACTOR 2 KINASE"/>
    <property type="match status" value="1"/>
</dbReference>
<dbReference type="AlphaFoldDB" id="A0A2B7Y0B2"/>
<dbReference type="SUPFAM" id="SSF53067">
    <property type="entry name" value="Actin-like ATPase domain"/>
    <property type="match status" value="2"/>
</dbReference>
<dbReference type="Gene3D" id="3.30.420.40">
    <property type="match status" value="2"/>
</dbReference>
<evidence type="ECO:0000313" key="2">
    <source>
        <dbReference type="EMBL" id="PGH14906.1"/>
    </source>
</evidence>
<feature type="region of interest" description="Disordered" evidence="1">
    <location>
        <begin position="1"/>
        <end position="56"/>
    </location>
</feature>
<evidence type="ECO:0008006" key="4">
    <source>
        <dbReference type="Google" id="ProtNLM"/>
    </source>
</evidence>
<dbReference type="CDD" id="cd10170">
    <property type="entry name" value="ASKHA_NBD_HSP70"/>
    <property type="match status" value="1"/>
</dbReference>
<proteinExistence type="predicted"/>
<reference evidence="2 3" key="1">
    <citation type="submission" date="2017-10" db="EMBL/GenBank/DDBJ databases">
        <title>Comparative genomics in systemic dimorphic fungi from Ajellomycetaceae.</title>
        <authorList>
            <person name="Munoz J.F."/>
            <person name="Mcewen J.G."/>
            <person name="Clay O.K."/>
            <person name="Cuomo C.A."/>
        </authorList>
    </citation>
    <scope>NUCLEOTIDE SEQUENCE [LARGE SCALE GENOMIC DNA]</scope>
    <source>
        <strain evidence="2 3">UAMH5409</strain>
    </source>
</reference>
<dbReference type="InterPro" id="IPR043129">
    <property type="entry name" value="ATPase_NBD"/>
</dbReference>
<gene>
    <name evidence="2" type="ORF">AJ79_02769</name>
</gene>
<sequence length="350" mass="38778">MISRYPKIPRTPRRKAGNTPLQGVVKRTGIKREAVEYDDDDDDDSPSKKSKNNSQSPRLIIGIDFGTTFSGVATVYSEESPEDIYVITDWPGNEDVKHKVCWTIEDKNDESEDRAWGNQVTSDMDCSSWFKLKMAPTNTSAIHDDPLLFQSVGPGLLRVPPGETPEKAIRNAMVDSAQIQVVLTTPADWDRKYKLTLREAVKAADIASRVGDTISTVDEPEAAALAAFETSRKLKKHSIFKLNTNIVVVDIGGGTIDIITYNVVQKDPLKVEEACAGTGAKCGSTAIDRELHNLMESKYGSAFSDLSVKETGRGSKFMESFEVIKRKFKIHGPWYRTQKGIQSRPVYGIS</sequence>
<keyword evidence="3" id="KW-1185">Reference proteome</keyword>
<evidence type="ECO:0000313" key="3">
    <source>
        <dbReference type="Proteomes" id="UP000223968"/>
    </source>
</evidence>
<name>A0A2B7Y0B2_9EURO</name>
<organism evidence="2 3">
    <name type="scientific">Helicocarpus griseus UAMH5409</name>
    <dbReference type="NCBI Taxonomy" id="1447875"/>
    <lineage>
        <taxon>Eukaryota</taxon>
        <taxon>Fungi</taxon>
        <taxon>Dikarya</taxon>
        <taxon>Ascomycota</taxon>
        <taxon>Pezizomycotina</taxon>
        <taxon>Eurotiomycetes</taxon>
        <taxon>Eurotiomycetidae</taxon>
        <taxon>Onygenales</taxon>
        <taxon>Ajellomycetaceae</taxon>
        <taxon>Helicocarpus</taxon>
    </lineage>
</organism>
<evidence type="ECO:0000256" key="1">
    <source>
        <dbReference type="SAM" id="MobiDB-lite"/>
    </source>
</evidence>
<accession>A0A2B7Y0B2</accession>
<dbReference type="PANTHER" id="PTHR14187:SF5">
    <property type="entry name" value="HEAT SHOCK 70 KDA PROTEIN 12A"/>
    <property type="match status" value="1"/>
</dbReference>
<dbReference type="EMBL" id="PDNB01000030">
    <property type="protein sequence ID" value="PGH14906.1"/>
    <property type="molecule type" value="Genomic_DNA"/>
</dbReference>
<dbReference type="Proteomes" id="UP000223968">
    <property type="component" value="Unassembled WGS sequence"/>
</dbReference>
<dbReference type="STRING" id="1447875.A0A2B7Y0B2"/>